<proteinExistence type="predicted"/>
<evidence type="ECO:0000313" key="10">
    <source>
        <dbReference type="EMBL" id="CAD8361930.1"/>
    </source>
</evidence>
<keyword evidence="5 9" id="KW-1133">Transmembrane helix</keyword>
<keyword evidence="3" id="KW-1003">Cell membrane</keyword>
<protein>
    <recommendedName>
        <fullName evidence="11">Bestrophin homolog</fullName>
    </recommendedName>
</protein>
<name>A0A7S0AG18_9STRA</name>
<feature type="transmembrane region" description="Helical" evidence="9">
    <location>
        <begin position="80"/>
        <end position="100"/>
    </location>
</feature>
<dbReference type="InterPro" id="IPR044669">
    <property type="entry name" value="YneE/VCCN1/2-like"/>
</dbReference>
<dbReference type="EMBL" id="HBEJ01002863">
    <property type="protein sequence ID" value="CAD8361930.1"/>
    <property type="molecule type" value="Transcribed_RNA"/>
</dbReference>
<reference evidence="10" key="1">
    <citation type="submission" date="2021-01" db="EMBL/GenBank/DDBJ databases">
        <authorList>
            <person name="Corre E."/>
            <person name="Pelletier E."/>
            <person name="Niang G."/>
            <person name="Scheremetjew M."/>
            <person name="Finn R."/>
            <person name="Kale V."/>
            <person name="Holt S."/>
            <person name="Cochrane G."/>
            <person name="Meng A."/>
            <person name="Brown T."/>
            <person name="Cohen L."/>
        </authorList>
    </citation>
    <scope>NUCLEOTIDE SEQUENCE</scope>
    <source>
        <strain evidence="10">CCMP3303</strain>
    </source>
</reference>
<evidence type="ECO:0000256" key="4">
    <source>
        <dbReference type="ARBA" id="ARBA00022692"/>
    </source>
</evidence>
<dbReference type="GO" id="GO:0005886">
    <property type="term" value="C:plasma membrane"/>
    <property type="evidence" value="ECO:0007669"/>
    <property type="project" value="UniProtKB-SubCell"/>
</dbReference>
<evidence type="ECO:0000256" key="7">
    <source>
        <dbReference type="ARBA" id="ARBA00023136"/>
    </source>
</evidence>
<feature type="transmembrane region" description="Helical" evidence="9">
    <location>
        <begin position="283"/>
        <end position="301"/>
    </location>
</feature>
<accession>A0A7S0AG18</accession>
<dbReference type="Pfam" id="PF25539">
    <property type="entry name" value="Bestrophin_2"/>
    <property type="match status" value="1"/>
</dbReference>
<dbReference type="GO" id="GO:0005254">
    <property type="term" value="F:chloride channel activity"/>
    <property type="evidence" value="ECO:0007669"/>
    <property type="project" value="InterPro"/>
</dbReference>
<evidence type="ECO:0008006" key="11">
    <source>
        <dbReference type="Google" id="ProtNLM"/>
    </source>
</evidence>
<comment type="subcellular location">
    <subcellularLocation>
        <location evidence="1">Cell membrane</location>
        <topology evidence="1">Multi-pass membrane protein</topology>
    </subcellularLocation>
</comment>
<evidence type="ECO:0000256" key="9">
    <source>
        <dbReference type="SAM" id="Phobius"/>
    </source>
</evidence>
<feature type="region of interest" description="Disordered" evidence="8">
    <location>
        <begin position="373"/>
        <end position="396"/>
    </location>
</feature>
<evidence type="ECO:0000256" key="2">
    <source>
        <dbReference type="ARBA" id="ARBA00022448"/>
    </source>
</evidence>
<evidence type="ECO:0000256" key="1">
    <source>
        <dbReference type="ARBA" id="ARBA00004651"/>
    </source>
</evidence>
<keyword evidence="7 9" id="KW-0472">Membrane</keyword>
<evidence type="ECO:0000256" key="6">
    <source>
        <dbReference type="ARBA" id="ARBA00023065"/>
    </source>
</evidence>
<gene>
    <name evidence="10" type="ORF">MPOL1434_LOCUS1675</name>
</gene>
<feature type="transmembrane region" description="Helical" evidence="9">
    <location>
        <begin position="46"/>
        <end position="68"/>
    </location>
</feature>
<evidence type="ECO:0000256" key="5">
    <source>
        <dbReference type="ARBA" id="ARBA00022989"/>
    </source>
</evidence>
<keyword evidence="6" id="KW-0406">Ion transport</keyword>
<sequence>MVFPCSSRTTQPRQRQDYGYSWTVAYDSRHIVSVIFQCYGSVWSQVLPYCIVNTLLTLLLLYLLSIGIDLTVSEWGHEFMSVLASFLLITKFNLTLGVYYEMQTNLMRMGRSTRQLVMLACCLTQHQQQNQKAAAVWRSEVAYRALVLLSATSTMLTKVNDLNAWEAPGVSVSELGPLTLLQNSETAKSSYHQQNLSQHPKGVHPRQYESGYSLPSDLNLRVPTILASQLFQAIAAPSGTPKLDSIQVKQLTDQVELFLEGYHGIRVYLNIPLPYSMVQMSRIFLLLYVVTMPFAILSADLKLADAQVILLVFIMTYGFMGLELVSTNLDDPFGDDPADLPVIEITKELMEDAFLMISRVDGLDAALRLRDRMKPAPPRRSNEPATEEDGLLSNLL</sequence>
<evidence type="ECO:0000256" key="3">
    <source>
        <dbReference type="ARBA" id="ARBA00022475"/>
    </source>
</evidence>
<keyword evidence="4 9" id="KW-0812">Transmembrane</keyword>
<organism evidence="10">
    <name type="scientific">Minutocellus polymorphus</name>
    <dbReference type="NCBI Taxonomy" id="265543"/>
    <lineage>
        <taxon>Eukaryota</taxon>
        <taxon>Sar</taxon>
        <taxon>Stramenopiles</taxon>
        <taxon>Ochrophyta</taxon>
        <taxon>Bacillariophyta</taxon>
        <taxon>Mediophyceae</taxon>
        <taxon>Cymatosirophycidae</taxon>
        <taxon>Cymatosirales</taxon>
        <taxon>Cymatosiraceae</taxon>
        <taxon>Minutocellus</taxon>
    </lineage>
</organism>
<keyword evidence="2" id="KW-0813">Transport</keyword>
<feature type="transmembrane region" description="Helical" evidence="9">
    <location>
        <begin position="307"/>
        <end position="325"/>
    </location>
</feature>
<dbReference type="PANTHER" id="PTHR33281:SF19">
    <property type="entry name" value="VOLTAGE-DEPENDENT ANION CHANNEL-FORMING PROTEIN YNEE"/>
    <property type="match status" value="1"/>
</dbReference>
<dbReference type="AlphaFoldDB" id="A0A7S0AG18"/>
<evidence type="ECO:0000256" key="8">
    <source>
        <dbReference type="SAM" id="MobiDB-lite"/>
    </source>
</evidence>
<dbReference type="PANTHER" id="PTHR33281">
    <property type="entry name" value="UPF0187 PROTEIN YNEE"/>
    <property type="match status" value="1"/>
</dbReference>